<protein>
    <submittedName>
        <fullName evidence="2">Uncharacterized protein</fullName>
    </submittedName>
</protein>
<feature type="transmembrane region" description="Helical" evidence="1">
    <location>
        <begin position="125"/>
        <end position="143"/>
    </location>
</feature>
<dbReference type="InterPro" id="IPR040521">
    <property type="entry name" value="KDZ"/>
</dbReference>
<dbReference type="Pfam" id="PF18758">
    <property type="entry name" value="KDZ"/>
    <property type="match status" value="1"/>
</dbReference>
<keyword evidence="1" id="KW-1133">Transmembrane helix</keyword>
<keyword evidence="1" id="KW-0472">Membrane</keyword>
<dbReference type="AlphaFoldDB" id="A0AAD7F8G2"/>
<sequence>MNLPDGWDQVERKYRFLYTLLLALDANFRLKNRIRANERDDPALGPGQAYFVESGPYKEHLRNYVAEKDVSSCIAFAALLQKDTRLTTGLRVSGVGGCVCARHGVVQPLGLGDLQKGERYANMDYILLSALLGVSVLALAISYDIACQWKVNLPARAKVISTTTPILTDLDKFQIQYGLPVWHAAAHETSCQTENSLSYTKGVGRTDGEGIERTWAVLNPVGFATKEMGEGARHDQIDNKIDHLNFEKNVG</sequence>
<evidence type="ECO:0000256" key="1">
    <source>
        <dbReference type="SAM" id="Phobius"/>
    </source>
</evidence>
<accession>A0AAD7F8G2</accession>
<evidence type="ECO:0000313" key="2">
    <source>
        <dbReference type="EMBL" id="KAJ7604993.1"/>
    </source>
</evidence>
<dbReference type="PANTHER" id="PTHR33096">
    <property type="entry name" value="CXC2 DOMAIN-CONTAINING PROTEIN"/>
    <property type="match status" value="1"/>
</dbReference>
<organism evidence="2 3">
    <name type="scientific">Roridomyces roridus</name>
    <dbReference type="NCBI Taxonomy" id="1738132"/>
    <lineage>
        <taxon>Eukaryota</taxon>
        <taxon>Fungi</taxon>
        <taxon>Dikarya</taxon>
        <taxon>Basidiomycota</taxon>
        <taxon>Agaricomycotina</taxon>
        <taxon>Agaricomycetes</taxon>
        <taxon>Agaricomycetidae</taxon>
        <taxon>Agaricales</taxon>
        <taxon>Marasmiineae</taxon>
        <taxon>Mycenaceae</taxon>
        <taxon>Roridomyces</taxon>
    </lineage>
</organism>
<comment type="caution">
    <text evidence="2">The sequence shown here is derived from an EMBL/GenBank/DDBJ whole genome shotgun (WGS) entry which is preliminary data.</text>
</comment>
<gene>
    <name evidence="2" type="ORF">FB45DRAFT_1149649</name>
</gene>
<dbReference type="PANTHER" id="PTHR33096:SF1">
    <property type="entry name" value="CXC1-LIKE CYSTEINE CLUSTER ASSOCIATED WITH KDZ TRANSPOSASES DOMAIN-CONTAINING PROTEIN"/>
    <property type="match status" value="1"/>
</dbReference>
<reference evidence="2" key="1">
    <citation type="submission" date="2023-03" db="EMBL/GenBank/DDBJ databases">
        <title>Massive genome expansion in bonnet fungi (Mycena s.s.) driven by repeated elements and novel gene families across ecological guilds.</title>
        <authorList>
            <consortium name="Lawrence Berkeley National Laboratory"/>
            <person name="Harder C.B."/>
            <person name="Miyauchi S."/>
            <person name="Viragh M."/>
            <person name="Kuo A."/>
            <person name="Thoen E."/>
            <person name="Andreopoulos B."/>
            <person name="Lu D."/>
            <person name="Skrede I."/>
            <person name="Drula E."/>
            <person name="Henrissat B."/>
            <person name="Morin E."/>
            <person name="Kohler A."/>
            <person name="Barry K."/>
            <person name="LaButti K."/>
            <person name="Morin E."/>
            <person name="Salamov A."/>
            <person name="Lipzen A."/>
            <person name="Mereny Z."/>
            <person name="Hegedus B."/>
            <person name="Baldrian P."/>
            <person name="Stursova M."/>
            <person name="Weitz H."/>
            <person name="Taylor A."/>
            <person name="Grigoriev I.V."/>
            <person name="Nagy L.G."/>
            <person name="Martin F."/>
            <person name="Kauserud H."/>
        </authorList>
    </citation>
    <scope>NUCLEOTIDE SEQUENCE</scope>
    <source>
        <strain evidence="2">9284</strain>
    </source>
</reference>
<dbReference type="Proteomes" id="UP001221142">
    <property type="component" value="Unassembled WGS sequence"/>
</dbReference>
<dbReference type="EMBL" id="JARKIF010000084">
    <property type="protein sequence ID" value="KAJ7604993.1"/>
    <property type="molecule type" value="Genomic_DNA"/>
</dbReference>
<keyword evidence="3" id="KW-1185">Reference proteome</keyword>
<proteinExistence type="predicted"/>
<evidence type="ECO:0000313" key="3">
    <source>
        <dbReference type="Proteomes" id="UP001221142"/>
    </source>
</evidence>
<keyword evidence="1" id="KW-0812">Transmembrane</keyword>
<name>A0AAD7F8G2_9AGAR</name>